<proteinExistence type="predicted"/>
<name>A0ABQ7FVC1_DUNSA</name>
<feature type="compositionally biased region" description="Gly residues" evidence="1">
    <location>
        <begin position="120"/>
        <end position="135"/>
    </location>
</feature>
<keyword evidence="2" id="KW-1133">Transmembrane helix</keyword>
<dbReference type="Proteomes" id="UP000815325">
    <property type="component" value="Unassembled WGS sequence"/>
</dbReference>
<comment type="caution">
    <text evidence="3">The sequence shown here is derived from an EMBL/GenBank/DDBJ whole genome shotgun (WGS) entry which is preliminary data.</text>
</comment>
<gene>
    <name evidence="3" type="ORF">DUNSADRAFT_3497</name>
</gene>
<evidence type="ECO:0000313" key="3">
    <source>
        <dbReference type="EMBL" id="KAF5826338.1"/>
    </source>
</evidence>
<accession>A0ABQ7FVC1</accession>
<evidence type="ECO:0000256" key="1">
    <source>
        <dbReference type="SAM" id="MobiDB-lite"/>
    </source>
</evidence>
<feature type="compositionally biased region" description="Pro residues" evidence="1">
    <location>
        <begin position="156"/>
        <end position="175"/>
    </location>
</feature>
<feature type="region of interest" description="Disordered" evidence="1">
    <location>
        <begin position="78"/>
        <end position="236"/>
    </location>
</feature>
<evidence type="ECO:0000256" key="2">
    <source>
        <dbReference type="SAM" id="Phobius"/>
    </source>
</evidence>
<feature type="compositionally biased region" description="Basic and acidic residues" evidence="1">
    <location>
        <begin position="212"/>
        <end position="228"/>
    </location>
</feature>
<keyword evidence="4" id="KW-1185">Reference proteome</keyword>
<feature type="transmembrane region" description="Helical" evidence="2">
    <location>
        <begin position="442"/>
        <end position="465"/>
    </location>
</feature>
<dbReference type="EMBL" id="MU071020">
    <property type="protein sequence ID" value="KAF5826338.1"/>
    <property type="molecule type" value="Genomic_DNA"/>
</dbReference>
<reference evidence="3" key="1">
    <citation type="submission" date="2017-08" db="EMBL/GenBank/DDBJ databases">
        <authorList>
            <person name="Polle J.E."/>
            <person name="Barry K."/>
            <person name="Cushman J."/>
            <person name="Schmutz J."/>
            <person name="Tran D."/>
            <person name="Hathwaick L.T."/>
            <person name="Yim W.C."/>
            <person name="Jenkins J."/>
            <person name="Mckie-Krisberg Z.M."/>
            <person name="Prochnik S."/>
            <person name="Lindquist E."/>
            <person name="Dockter R.B."/>
            <person name="Adam C."/>
            <person name="Molina H."/>
            <person name="Bunkerborg J."/>
            <person name="Jin E."/>
            <person name="Buchheim M."/>
            <person name="Magnuson J."/>
        </authorList>
    </citation>
    <scope>NUCLEOTIDE SEQUENCE</scope>
    <source>
        <strain evidence="3">CCAP 19/18</strain>
    </source>
</reference>
<feature type="transmembrane region" description="Helical" evidence="2">
    <location>
        <begin position="414"/>
        <end position="430"/>
    </location>
</feature>
<keyword evidence="2" id="KW-0812">Transmembrane</keyword>
<feature type="transmembrane region" description="Helical" evidence="2">
    <location>
        <begin position="471"/>
        <end position="491"/>
    </location>
</feature>
<protein>
    <submittedName>
        <fullName evidence="3">Uncharacterized protein</fullName>
    </submittedName>
</protein>
<keyword evidence="2" id="KW-0472">Membrane</keyword>
<organism evidence="3 4">
    <name type="scientific">Dunaliella salina</name>
    <name type="common">Green alga</name>
    <name type="synonym">Protococcus salinus</name>
    <dbReference type="NCBI Taxonomy" id="3046"/>
    <lineage>
        <taxon>Eukaryota</taxon>
        <taxon>Viridiplantae</taxon>
        <taxon>Chlorophyta</taxon>
        <taxon>core chlorophytes</taxon>
        <taxon>Chlorophyceae</taxon>
        <taxon>CS clade</taxon>
        <taxon>Chlamydomonadales</taxon>
        <taxon>Dunaliellaceae</taxon>
        <taxon>Dunaliella</taxon>
    </lineage>
</organism>
<evidence type="ECO:0000313" key="4">
    <source>
        <dbReference type="Proteomes" id="UP000815325"/>
    </source>
</evidence>
<sequence length="492" mass="54664">MFPPSPPLHLQAARKQVLCCVQPPRHRRLYTHIKPQLPFCHPHLLPPTRRQRQCRSFAACGFPDIEAPASPETLIRQHFRGRRRPTSAAEAHTRVPRRSADLSRYRRSQPGGDTCRYLSGGSGDGSVGGVRGGVGWAKETGADAPPPAVPAALEPSAPPEPQPPGAHIPLQPPLSAPLHSTQGVHHPQLLPPPSSQHHKHLLQQQQQQQQQQREDGRVFHQHQPCDHDHHHHYQQDGQLLHQHQLCHLQPHQLQHRHHQSHVYQHGHGHKQQSGHHMLDSPFVDMVDGEVEIQDASGGSGAEKEVEEWDEDWMGAEEWMDGVVDDITLEWAEVVQWWDPFFYALKHIRGGSGDLLSVSPGTPSVSEPVPELFPSPAHQLPSPSPVHQLPSPSLVSIVTEASREAMIAASAKKQLLLLFGTCACVWLWVIAKWPRDGRLRGHVLGSAFVAIFGTHAAGNSVMAMPSDLPTRALYITSFTNMSMWGLLIPLLFK</sequence>